<dbReference type="PANTHER" id="PTHR30582">
    <property type="entry name" value="L,D-TRANSPEPTIDASE"/>
    <property type="match status" value="1"/>
</dbReference>
<organism evidence="8 10">
    <name type="scientific">Lactobacillus gigeriorum DSM 23908 = CRBIP 24.85</name>
    <dbReference type="NCBI Taxonomy" id="1423751"/>
    <lineage>
        <taxon>Bacteria</taxon>
        <taxon>Bacillati</taxon>
        <taxon>Bacillota</taxon>
        <taxon>Bacilli</taxon>
        <taxon>Lactobacillales</taxon>
        <taxon>Lactobacillaceae</taxon>
        <taxon>Lactobacillus</taxon>
    </lineage>
</organism>
<dbReference type="PROSITE" id="PS52029">
    <property type="entry name" value="LD_TPASE"/>
    <property type="match status" value="1"/>
</dbReference>
<reference evidence="8 10" key="1">
    <citation type="submission" date="2012-06" db="EMBL/GenBank/DDBJ databases">
        <title>Draft genome sequence of Lactobacillus gigeriorum CRBIP 24.85T, isolated from chicken crop.</title>
        <authorList>
            <person name="Cousin S."/>
            <person name="Ma L."/>
            <person name="Creno S."/>
            <person name="Clermont D."/>
            <person name="Loux V."/>
            <person name="Bizet C."/>
            <person name="Bouchier C."/>
        </authorList>
    </citation>
    <scope>NUCLEOTIDE SEQUENCE [LARGE SCALE GENOMIC DNA]</scope>
    <source>
        <strain evidence="10">CRBIP 24.85T</strain>
        <strain evidence="8">Type strain: CRBIP 24.85</strain>
    </source>
</reference>
<gene>
    <name evidence="8" type="ORF">BN52_09810</name>
    <name evidence="9" type="ORF">FC38_GL001282</name>
</gene>
<keyword evidence="4 6" id="KW-0573">Peptidoglycan synthesis</keyword>
<dbReference type="InterPro" id="IPR005490">
    <property type="entry name" value="LD_TPept_cat_dom"/>
</dbReference>
<dbReference type="SUPFAM" id="SSF143985">
    <property type="entry name" value="L,D-transpeptidase pre-catalytic domain-like"/>
    <property type="match status" value="1"/>
</dbReference>
<dbReference type="Proteomes" id="UP000051521">
    <property type="component" value="Unassembled WGS sequence"/>
</dbReference>
<feature type="domain" description="L,D-TPase catalytic" evidence="7">
    <location>
        <begin position="275"/>
        <end position="403"/>
    </location>
</feature>
<keyword evidence="5 6" id="KW-0961">Cell wall biogenesis/degradation</keyword>
<dbReference type="GO" id="GO:0018104">
    <property type="term" value="P:peptidoglycan-protein cross-linking"/>
    <property type="evidence" value="ECO:0007669"/>
    <property type="project" value="TreeGrafter"/>
</dbReference>
<dbReference type="PANTHER" id="PTHR30582:SF33">
    <property type="entry name" value="EXPORTED PROTEIN"/>
    <property type="match status" value="1"/>
</dbReference>
<evidence type="ECO:0000313" key="11">
    <source>
        <dbReference type="Proteomes" id="UP000051521"/>
    </source>
</evidence>
<dbReference type="Gene3D" id="2.40.440.10">
    <property type="entry name" value="L,D-transpeptidase catalytic domain-like"/>
    <property type="match status" value="1"/>
</dbReference>
<dbReference type="Proteomes" id="UP000009326">
    <property type="component" value="Unassembled WGS sequence"/>
</dbReference>
<reference evidence="9 11" key="2">
    <citation type="journal article" date="2015" name="Genome Announc.">
        <title>Expanding the biotechnology potential of lactobacilli through comparative genomics of 213 strains and associated genera.</title>
        <authorList>
            <person name="Sun Z."/>
            <person name="Harris H.M."/>
            <person name="McCann A."/>
            <person name="Guo C."/>
            <person name="Argimon S."/>
            <person name="Zhang W."/>
            <person name="Yang X."/>
            <person name="Jeffery I.B."/>
            <person name="Cooney J.C."/>
            <person name="Kagawa T.F."/>
            <person name="Liu W."/>
            <person name="Song Y."/>
            <person name="Salvetti E."/>
            <person name="Wrobel A."/>
            <person name="Rasinkangas P."/>
            <person name="Parkhill J."/>
            <person name="Rea M.C."/>
            <person name="O'Sullivan O."/>
            <person name="Ritari J."/>
            <person name="Douillard F.P."/>
            <person name="Paul Ross R."/>
            <person name="Yang R."/>
            <person name="Briner A.E."/>
            <person name="Felis G.E."/>
            <person name="de Vos W.M."/>
            <person name="Barrangou R."/>
            <person name="Klaenhammer T.R."/>
            <person name="Caufield P.W."/>
            <person name="Cui Y."/>
            <person name="Zhang H."/>
            <person name="O'Toole P.W."/>
        </authorList>
    </citation>
    <scope>NUCLEOTIDE SEQUENCE [LARGE SCALE GENOMIC DNA]</scope>
    <source>
        <strain evidence="9 11">DSM 23908</strain>
    </source>
</reference>
<dbReference type="Gene3D" id="3.10.20.800">
    <property type="match status" value="1"/>
</dbReference>
<dbReference type="PATRIC" id="fig|1423751.3.peg.1324"/>
<dbReference type="GO" id="GO:0016740">
    <property type="term" value="F:transferase activity"/>
    <property type="evidence" value="ECO:0007669"/>
    <property type="project" value="UniProtKB-KW"/>
</dbReference>
<dbReference type="EMBL" id="CAKC01000086">
    <property type="protein sequence ID" value="CCI87687.1"/>
    <property type="molecule type" value="Genomic_DNA"/>
</dbReference>
<name>I7J3J2_9LACO</name>
<evidence type="ECO:0000256" key="5">
    <source>
        <dbReference type="ARBA" id="ARBA00023316"/>
    </source>
</evidence>
<keyword evidence="11" id="KW-1185">Reference proteome</keyword>
<dbReference type="GO" id="GO:0071555">
    <property type="term" value="P:cell wall organization"/>
    <property type="evidence" value="ECO:0007669"/>
    <property type="project" value="UniProtKB-UniRule"/>
</dbReference>
<dbReference type="OrthoDB" id="3176960at2"/>
<dbReference type="RefSeq" id="WP_008473981.1">
    <property type="nucleotide sequence ID" value="NZ_AYZO01000004.1"/>
</dbReference>
<evidence type="ECO:0000313" key="9">
    <source>
        <dbReference type="EMBL" id="KRN14205.1"/>
    </source>
</evidence>
<comment type="caution">
    <text evidence="8">The sequence shown here is derived from an EMBL/GenBank/DDBJ whole genome shotgun (WGS) entry which is preliminary data.</text>
</comment>
<dbReference type="InterPro" id="IPR038063">
    <property type="entry name" value="Transpep_catalytic_dom"/>
</dbReference>
<keyword evidence="3 6" id="KW-0133">Cell shape</keyword>
<accession>I7J3J2</accession>
<protein>
    <submittedName>
        <fullName evidence="8">Secreted protein</fullName>
    </submittedName>
</protein>
<evidence type="ECO:0000256" key="6">
    <source>
        <dbReference type="PROSITE-ProRule" id="PRU01373"/>
    </source>
</evidence>
<sequence length="403" mass="44884">MESRRSIRKRKNNRNSIILVLIGLVLALGLIFGVVAHNRKVRNEAAARKFAVTHFNPNVTIYGVKVGNLTVAKATAKINQKAKNTAELVNNKIVLSRNNKQPTISKAEVQKYFKLQHTTSPNNKSYNYQSEALSTAKARLNALSKASLKFTVAGNSYDLKASELVSHAGYQNGKIQYYDVKKLTAKLNQIDKENTTLKKSYKFTVPSGKSVNGKTITVKNESYGWGVYVKKAREAVEAAFANGTKELKGENYLYGLGYSTYPHGYGEKNHGIGENYIVVSLKKQELWIVRKGVVAVHLTDVVTGTITGDKTDRTPTGVWYIHYKESPSVLRGYNDDGSKYASKVQYWMPFTLSGCGLHDASWRTDWSKTAYLKGGSHGCVNIKPSEIKSVWNNVIKNEPVIVY</sequence>
<dbReference type="STRING" id="1423751.FC38_GL001282"/>
<dbReference type="InterPro" id="IPR038054">
    <property type="entry name" value="LD_TPept-like_central_sf"/>
</dbReference>
<evidence type="ECO:0000259" key="7">
    <source>
        <dbReference type="PROSITE" id="PS52029"/>
    </source>
</evidence>
<dbReference type="InterPro" id="IPR050979">
    <property type="entry name" value="LD-transpeptidase"/>
</dbReference>
<dbReference type="AlphaFoldDB" id="I7J3J2"/>
<evidence type="ECO:0000313" key="8">
    <source>
        <dbReference type="EMBL" id="CCI87687.1"/>
    </source>
</evidence>
<dbReference type="UniPathway" id="UPA00219"/>
<dbReference type="GO" id="GO:0005576">
    <property type="term" value="C:extracellular region"/>
    <property type="evidence" value="ECO:0007669"/>
    <property type="project" value="TreeGrafter"/>
</dbReference>
<evidence type="ECO:0000256" key="4">
    <source>
        <dbReference type="ARBA" id="ARBA00022984"/>
    </source>
</evidence>
<dbReference type="GO" id="GO:0008360">
    <property type="term" value="P:regulation of cell shape"/>
    <property type="evidence" value="ECO:0007669"/>
    <property type="project" value="UniProtKB-UniRule"/>
</dbReference>
<comment type="pathway">
    <text evidence="1 6">Cell wall biogenesis; peptidoglycan biosynthesis.</text>
</comment>
<dbReference type="CDD" id="cd16913">
    <property type="entry name" value="YkuD_like"/>
    <property type="match status" value="1"/>
</dbReference>
<feature type="active site" description="Proton donor/acceptor" evidence="6">
    <location>
        <position position="358"/>
    </location>
</feature>
<dbReference type="EMBL" id="AYZO01000004">
    <property type="protein sequence ID" value="KRN14205.1"/>
    <property type="molecule type" value="Genomic_DNA"/>
</dbReference>
<proteinExistence type="predicted"/>
<evidence type="ECO:0000256" key="1">
    <source>
        <dbReference type="ARBA" id="ARBA00004752"/>
    </source>
</evidence>
<dbReference type="GO" id="GO:0071972">
    <property type="term" value="F:peptidoglycan L,D-transpeptidase activity"/>
    <property type="evidence" value="ECO:0007669"/>
    <property type="project" value="TreeGrafter"/>
</dbReference>
<evidence type="ECO:0000256" key="3">
    <source>
        <dbReference type="ARBA" id="ARBA00022960"/>
    </source>
</evidence>
<dbReference type="SUPFAM" id="SSF141523">
    <property type="entry name" value="L,D-transpeptidase catalytic domain-like"/>
    <property type="match status" value="1"/>
</dbReference>
<evidence type="ECO:0000256" key="2">
    <source>
        <dbReference type="ARBA" id="ARBA00022679"/>
    </source>
</evidence>
<feature type="active site" description="Nucleophile" evidence="6">
    <location>
        <position position="379"/>
    </location>
</feature>
<evidence type="ECO:0000313" key="10">
    <source>
        <dbReference type="Proteomes" id="UP000009326"/>
    </source>
</evidence>
<keyword evidence="2" id="KW-0808">Transferase</keyword>
<dbReference type="Pfam" id="PF03734">
    <property type="entry name" value="YkuD"/>
    <property type="match status" value="1"/>
</dbReference>